<accession>A0ABS7FZ26</accession>
<sequence length="169" mass="18002">MPEAWMPSGLAVEHPRDAAEKVTRHAFTVGRALAEAGALSRSPDEVSPQPCEALEGTVAVDEPVPEPPLPAWWVDYSPYQVFYIGHVELVAPSAAVPALAAARERLEAAGWRERASVLAPNAAGDEPVLLMDAPDEGYGARLGVALTESGRSRITVHVASPCLRHPAER</sequence>
<name>A0ABS7FZ26_9ACTN</name>
<evidence type="ECO:0000313" key="1">
    <source>
        <dbReference type="EMBL" id="MBW8484899.1"/>
    </source>
</evidence>
<gene>
    <name evidence="1" type="ORF">K1Y72_21125</name>
</gene>
<comment type="caution">
    <text evidence="1">The sequence shown here is derived from an EMBL/GenBank/DDBJ whole genome shotgun (WGS) entry which is preliminary data.</text>
</comment>
<dbReference type="RefSeq" id="WP_220168127.1">
    <property type="nucleotide sequence ID" value="NZ_JAIBOA010000013.1"/>
</dbReference>
<organism evidence="1 2">
    <name type="scientific">Actinomadura parmotrematis</name>
    <dbReference type="NCBI Taxonomy" id="2864039"/>
    <lineage>
        <taxon>Bacteria</taxon>
        <taxon>Bacillati</taxon>
        <taxon>Actinomycetota</taxon>
        <taxon>Actinomycetes</taxon>
        <taxon>Streptosporangiales</taxon>
        <taxon>Thermomonosporaceae</taxon>
        <taxon>Actinomadura</taxon>
    </lineage>
</organism>
<dbReference type="EMBL" id="JAIBOA010000013">
    <property type="protein sequence ID" value="MBW8484899.1"/>
    <property type="molecule type" value="Genomic_DNA"/>
</dbReference>
<dbReference type="Proteomes" id="UP000774570">
    <property type="component" value="Unassembled WGS sequence"/>
</dbReference>
<protein>
    <submittedName>
        <fullName evidence="1">Uncharacterized protein</fullName>
    </submittedName>
</protein>
<proteinExistence type="predicted"/>
<evidence type="ECO:0000313" key="2">
    <source>
        <dbReference type="Proteomes" id="UP000774570"/>
    </source>
</evidence>
<keyword evidence="2" id="KW-1185">Reference proteome</keyword>
<reference evidence="1 2" key="1">
    <citation type="submission" date="2021-07" db="EMBL/GenBank/DDBJ databases">
        <title>Actinomadura sp. PM05-2 isolated from lichen.</title>
        <authorList>
            <person name="Somphong A."/>
            <person name="Phongsopitanun W."/>
            <person name="Tanasupawat S."/>
            <person name="Peongsungnone V."/>
        </authorList>
    </citation>
    <scope>NUCLEOTIDE SEQUENCE [LARGE SCALE GENOMIC DNA]</scope>
    <source>
        <strain evidence="1 2">PM05-2</strain>
    </source>
</reference>